<dbReference type="EMBL" id="JAPTGG010000010">
    <property type="protein sequence ID" value="MCZ0866092.1"/>
    <property type="molecule type" value="Genomic_DNA"/>
</dbReference>
<protein>
    <submittedName>
        <fullName evidence="2">Cbb3-type cytochrome c oxidase subunit 3</fullName>
    </submittedName>
</protein>
<sequence>MDINTFRGLATVFALIGFISICIWAYSKKRKKDFDDAANLPFADDKQSSDGESL</sequence>
<keyword evidence="1" id="KW-0812">Transmembrane</keyword>
<dbReference type="RefSeq" id="WP_258332245.1">
    <property type="nucleotide sequence ID" value="NZ_JAPTGG010000010.1"/>
</dbReference>
<keyword evidence="3" id="KW-1185">Reference proteome</keyword>
<evidence type="ECO:0000256" key="1">
    <source>
        <dbReference type="SAM" id="Phobius"/>
    </source>
</evidence>
<organism evidence="2 3">
    <name type="scientific">Dasania phycosphaerae</name>
    <dbReference type="NCBI Taxonomy" id="2950436"/>
    <lineage>
        <taxon>Bacteria</taxon>
        <taxon>Pseudomonadati</taxon>
        <taxon>Pseudomonadota</taxon>
        <taxon>Gammaproteobacteria</taxon>
        <taxon>Cellvibrionales</taxon>
        <taxon>Spongiibacteraceae</taxon>
        <taxon>Dasania</taxon>
    </lineage>
</organism>
<keyword evidence="1" id="KW-0472">Membrane</keyword>
<dbReference type="CDD" id="cd01324">
    <property type="entry name" value="cbb3_Oxidase_CcoQ"/>
    <property type="match status" value="1"/>
</dbReference>
<gene>
    <name evidence="2" type="ORF">O0V09_12840</name>
</gene>
<name>A0A9J6RNL7_9GAMM</name>
<accession>A0A9J6RNL7</accession>
<keyword evidence="1" id="KW-1133">Transmembrane helix</keyword>
<dbReference type="InterPro" id="IPR008621">
    <property type="entry name" value="Cbb3-typ_cyt_oxidase_comp"/>
</dbReference>
<reference evidence="2 3" key="1">
    <citation type="submission" date="2022-12" db="EMBL/GenBank/DDBJ databases">
        <title>Dasania phycosphaerae sp. nov., isolated from particulate material of the south coast of Korea.</title>
        <authorList>
            <person name="Jiang Y."/>
        </authorList>
    </citation>
    <scope>NUCLEOTIDE SEQUENCE [LARGE SCALE GENOMIC DNA]</scope>
    <source>
        <strain evidence="2 3">GY-19</strain>
    </source>
</reference>
<feature type="transmembrane region" description="Helical" evidence="1">
    <location>
        <begin position="6"/>
        <end position="26"/>
    </location>
</feature>
<proteinExistence type="predicted"/>
<dbReference type="Proteomes" id="UP001069090">
    <property type="component" value="Unassembled WGS sequence"/>
</dbReference>
<comment type="caution">
    <text evidence="2">The sequence shown here is derived from an EMBL/GenBank/DDBJ whole genome shotgun (WGS) entry which is preliminary data.</text>
</comment>
<dbReference type="AlphaFoldDB" id="A0A9J6RNL7"/>
<evidence type="ECO:0000313" key="2">
    <source>
        <dbReference type="EMBL" id="MCZ0866092.1"/>
    </source>
</evidence>
<dbReference type="Pfam" id="PF05545">
    <property type="entry name" value="FixQ"/>
    <property type="match status" value="1"/>
</dbReference>
<evidence type="ECO:0000313" key="3">
    <source>
        <dbReference type="Proteomes" id="UP001069090"/>
    </source>
</evidence>